<protein>
    <recommendedName>
        <fullName evidence="4">TMhelix containing protein</fullName>
    </recommendedName>
</protein>
<evidence type="ECO:0000313" key="3">
    <source>
        <dbReference type="Proteomes" id="UP000053748"/>
    </source>
</evidence>
<dbReference type="Proteomes" id="UP000053748">
    <property type="component" value="Unassembled WGS sequence"/>
</dbReference>
<reference evidence="2" key="1">
    <citation type="submission" date="2017-12" db="EMBL/GenBank/DDBJ databases">
        <title>FDA dAtabase for Regulatory Grade micrObial Sequences (FDA-ARGOS): Supporting development and validation of Infectious Disease Dx tests.</title>
        <authorList>
            <person name="Hoffmann M."/>
            <person name="Allard M."/>
            <person name="Evans P."/>
            <person name="Brown E."/>
            <person name="Tallon L.J."/>
            <person name="Sadzewicz L."/>
            <person name="Sengamalay N."/>
            <person name="Ott S."/>
            <person name="Godinez A."/>
            <person name="Nagaraj S."/>
            <person name="Vavikolanu K."/>
            <person name="Aluvathingal J."/>
            <person name="Nadendla S."/>
            <person name="Hobson J."/>
            <person name="Sichtig H."/>
        </authorList>
    </citation>
    <scope>NUCLEOTIDE SEQUENCE [LARGE SCALE GENOMIC DNA]</scope>
    <source>
        <strain evidence="2">FDAARGOS_113</strain>
    </source>
</reference>
<sequence length="135" mass="15708">MIGGIFTLLTSGLEAYKQHKQNKANALKRQDEFEQEKHNKNLERLQAGDVQATNLDELSIKTRGWKDEFLFIFFIPIVMCFIPGYAQYVHQGFASLKEIPEPYWWVIGAIVVDTLGMRSMLRYLLEYFSSKIRGK</sequence>
<organism evidence="2 3">
    <name type="scientific">Vibrio mimicus</name>
    <dbReference type="NCBI Taxonomy" id="674"/>
    <lineage>
        <taxon>Bacteria</taxon>
        <taxon>Pseudomonadati</taxon>
        <taxon>Pseudomonadota</taxon>
        <taxon>Gammaproteobacteria</taxon>
        <taxon>Vibrionales</taxon>
        <taxon>Vibrionaceae</taxon>
        <taxon>Vibrio</taxon>
    </lineage>
</organism>
<accession>A0A2J9V3E7</accession>
<keyword evidence="1" id="KW-0472">Membrane</keyword>
<comment type="caution">
    <text evidence="2">The sequence shown here is derived from an EMBL/GenBank/DDBJ whole genome shotgun (WGS) entry which is preliminary data.</text>
</comment>
<proteinExistence type="predicted"/>
<keyword evidence="1" id="KW-1133">Transmembrane helix</keyword>
<gene>
    <name evidence="2" type="ORF">AL544_020825</name>
</gene>
<evidence type="ECO:0008006" key="4">
    <source>
        <dbReference type="Google" id="ProtNLM"/>
    </source>
</evidence>
<dbReference type="EMBL" id="LOSJ02000002">
    <property type="protein sequence ID" value="PNM58324.1"/>
    <property type="molecule type" value="Genomic_DNA"/>
</dbReference>
<feature type="transmembrane region" description="Helical" evidence="1">
    <location>
        <begin position="69"/>
        <end position="88"/>
    </location>
</feature>
<dbReference type="RefSeq" id="WP_000579057.1">
    <property type="nucleotide sequence ID" value="NZ_CAWMSS010000001.1"/>
</dbReference>
<keyword evidence="1" id="KW-0812">Transmembrane</keyword>
<evidence type="ECO:0000256" key="1">
    <source>
        <dbReference type="SAM" id="Phobius"/>
    </source>
</evidence>
<feature type="transmembrane region" description="Helical" evidence="1">
    <location>
        <begin position="103"/>
        <end position="125"/>
    </location>
</feature>
<dbReference type="OrthoDB" id="6300880at2"/>
<evidence type="ECO:0000313" key="2">
    <source>
        <dbReference type="EMBL" id="PNM58324.1"/>
    </source>
</evidence>
<keyword evidence="3" id="KW-1185">Reference proteome</keyword>
<name>A0A2J9V3E7_VIBMI</name>
<dbReference type="AlphaFoldDB" id="A0A2J9V3E7"/>